<accession>A0AAD7T3T0</accession>
<reference evidence="2" key="1">
    <citation type="journal article" date="2023" name="Science">
        <title>Genome structures resolve the early diversification of teleost fishes.</title>
        <authorList>
            <person name="Parey E."/>
            <person name="Louis A."/>
            <person name="Montfort J."/>
            <person name="Bouchez O."/>
            <person name="Roques C."/>
            <person name="Iampietro C."/>
            <person name="Lluch J."/>
            <person name="Castinel A."/>
            <person name="Donnadieu C."/>
            <person name="Desvignes T."/>
            <person name="Floi Bucao C."/>
            <person name="Jouanno E."/>
            <person name="Wen M."/>
            <person name="Mejri S."/>
            <person name="Dirks R."/>
            <person name="Jansen H."/>
            <person name="Henkel C."/>
            <person name="Chen W.J."/>
            <person name="Zahm M."/>
            <person name="Cabau C."/>
            <person name="Klopp C."/>
            <person name="Thompson A.W."/>
            <person name="Robinson-Rechavi M."/>
            <person name="Braasch I."/>
            <person name="Lecointre G."/>
            <person name="Bobe J."/>
            <person name="Postlethwait J.H."/>
            <person name="Berthelot C."/>
            <person name="Roest Crollius H."/>
            <person name="Guiguen Y."/>
        </authorList>
    </citation>
    <scope>NUCLEOTIDE SEQUENCE</scope>
    <source>
        <strain evidence="2">NC1722</strain>
    </source>
</reference>
<feature type="region of interest" description="Disordered" evidence="1">
    <location>
        <begin position="19"/>
        <end position="38"/>
    </location>
</feature>
<name>A0AAD7T3T0_9TELE</name>
<comment type="caution">
    <text evidence="2">The sequence shown here is derived from an EMBL/GenBank/DDBJ whole genome shotgun (WGS) entry which is preliminary data.</text>
</comment>
<sequence>MGSADVKCQGCSPQIHLTSSLHSSGKLHPSGPGPKHTQQTVASLLQVVGPGLSRRIVRSDPNLLFCSSAGCTSGL</sequence>
<dbReference type="Proteomes" id="UP001221898">
    <property type="component" value="Unassembled WGS sequence"/>
</dbReference>
<evidence type="ECO:0000313" key="3">
    <source>
        <dbReference type="Proteomes" id="UP001221898"/>
    </source>
</evidence>
<evidence type="ECO:0000313" key="2">
    <source>
        <dbReference type="EMBL" id="KAJ8412926.1"/>
    </source>
</evidence>
<gene>
    <name evidence="2" type="ORF">AAFF_G00105080</name>
</gene>
<dbReference type="AlphaFoldDB" id="A0AAD7T3T0"/>
<proteinExistence type="predicted"/>
<evidence type="ECO:0000256" key="1">
    <source>
        <dbReference type="SAM" id="MobiDB-lite"/>
    </source>
</evidence>
<protein>
    <submittedName>
        <fullName evidence="2">Uncharacterized protein</fullName>
    </submittedName>
</protein>
<keyword evidence="3" id="KW-1185">Reference proteome</keyword>
<organism evidence="2 3">
    <name type="scientific">Aldrovandia affinis</name>
    <dbReference type="NCBI Taxonomy" id="143900"/>
    <lineage>
        <taxon>Eukaryota</taxon>
        <taxon>Metazoa</taxon>
        <taxon>Chordata</taxon>
        <taxon>Craniata</taxon>
        <taxon>Vertebrata</taxon>
        <taxon>Euteleostomi</taxon>
        <taxon>Actinopterygii</taxon>
        <taxon>Neopterygii</taxon>
        <taxon>Teleostei</taxon>
        <taxon>Notacanthiformes</taxon>
        <taxon>Halosauridae</taxon>
        <taxon>Aldrovandia</taxon>
    </lineage>
</organism>
<dbReference type="EMBL" id="JAINUG010000017">
    <property type="protein sequence ID" value="KAJ8412926.1"/>
    <property type="molecule type" value="Genomic_DNA"/>
</dbReference>